<accession>A0ACC1CZ16</accession>
<dbReference type="Proteomes" id="UP000824533">
    <property type="component" value="Linkage Group LG13"/>
</dbReference>
<evidence type="ECO:0000313" key="2">
    <source>
        <dbReference type="Proteomes" id="UP000824533"/>
    </source>
</evidence>
<organism evidence="1 2">
    <name type="scientific">Dendrolimus kikuchii</name>
    <dbReference type="NCBI Taxonomy" id="765133"/>
    <lineage>
        <taxon>Eukaryota</taxon>
        <taxon>Metazoa</taxon>
        <taxon>Ecdysozoa</taxon>
        <taxon>Arthropoda</taxon>
        <taxon>Hexapoda</taxon>
        <taxon>Insecta</taxon>
        <taxon>Pterygota</taxon>
        <taxon>Neoptera</taxon>
        <taxon>Endopterygota</taxon>
        <taxon>Lepidoptera</taxon>
        <taxon>Glossata</taxon>
        <taxon>Ditrysia</taxon>
        <taxon>Bombycoidea</taxon>
        <taxon>Lasiocampidae</taxon>
        <taxon>Dendrolimus</taxon>
    </lineage>
</organism>
<evidence type="ECO:0000313" key="1">
    <source>
        <dbReference type="EMBL" id="KAJ0176837.1"/>
    </source>
</evidence>
<gene>
    <name evidence="1" type="ORF">K1T71_008016</name>
</gene>
<dbReference type="EMBL" id="CM034399">
    <property type="protein sequence ID" value="KAJ0176837.1"/>
    <property type="molecule type" value="Genomic_DNA"/>
</dbReference>
<keyword evidence="2" id="KW-1185">Reference proteome</keyword>
<name>A0ACC1CZ16_9NEOP</name>
<protein>
    <submittedName>
        <fullName evidence="1">Uncharacterized protein</fullName>
    </submittedName>
</protein>
<reference evidence="1 2" key="1">
    <citation type="journal article" date="2021" name="Front. Genet.">
        <title>Chromosome-Level Genome Assembly Reveals Significant Gene Expansion in the Toll and IMD Signaling Pathways of Dendrolimus kikuchii.</title>
        <authorList>
            <person name="Zhou J."/>
            <person name="Wu P."/>
            <person name="Xiong Z."/>
            <person name="Liu N."/>
            <person name="Zhao N."/>
            <person name="Ji M."/>
            <person name="Qiu Y."/>
            <person name="Yang B."/>
        </authorList>
    </citation>
    <scope>NUCLEOTIDE SEQUENCE [LARGE SCALE GENOMIC DNA]</scope>
    <source>
        <strain evidence="1">Ann1</strain>
    </source>
</reference>
<comment type="caution">
    <text evidence="1">The sequence shown here is derived from an EMBL/GenBank/DDBJ whole genome shotgun (WGS) entry which is preliminary data.</text>
</comment>
<proteinExistence type="predicted"/>
<sequence>MWRFLIFISALGGTFVIGMTIVEPGPQYPPTKGAVWPKPQQQITEDTYFIYNPADFNIKVTGQSCLTLTDAITRYSFLARDLHRTARLLSRKIVSSTRKKREQLDDEKLIGNLTELEVDLTSACEEYPYFGMVESYNLTISAKPLLQSTTIWGILRGLETWIQMFYITDDFSEVRINATKIIDYPQYAHRGVLLDTSRHYISVANILKLIDAIAINKMNVLHWHIVDDQSFPYESRSFPDLSRLGAYNKLMIYEVKDINMIIDHAKHRGVRIIPEFDVPGHTRSWGVAFPNILTKCYNGDKVIGLGPMDPTKNTTYKLLHGLISEVQSLFPDRYFHVGGDEVDLDCWKSNPDIVEYMKQNNLTSAAQLHALFMRNVIPLLGNKSLPIVWQEVFDENVPLSPYTIIQVWKGYWQSEIIRILSAGHKVIFSSAWYLDHLKSGGDWVEFYSTNPRKMAAWYDSDIDVSNIVGGEACMWGEVVDDNNVMSRIWPRASAVAEKLWSSETPDHPDNMVYRRLEEHACRMNRYGIKAQPPSGPGFCLGAFS</sequence>